<reference evidence="1 2" key="1">
    <citation type="journal article" date="2016" name="Nat. Commun.">
        <title>Thousands of microbial genomes shed light on interconnected biogeochemical processes in an aquifer system.</title>
        <authorList>
            <person name="Anantharaman K."/>
            <person name="Brown C.T."/>
            <person name="Hug L.A."/>
            <person name="Sharon I."/>
            <person name="Castelle C.J."/>
            <person name="Probst A.J."/>
            <person name="Thomas B.C."/>
            <person name="Singh A."/>
            <person name="Wilkins M.J."/>
            <person name="Karaoz U."/>
            <person name="Brodie E.L."/>
            <person name="Williams K.H."/>
            <person name="Hubbard S.S."/>
            <person name="Banfield J.F."/>
        </authorList>
    </citation>
    <scope>NUCLEOTIDE SEQUENCE [LARGE SCALE GENOMIC DNA]</scope>
</reference>
<protein>
    <submittedName>
        <fullName evidence="1">Uncharacterized protein</fullName>
    </submittedName>
</protein>
<dbReference type="EMBL" id="MFLM01000011">
    <property type="protein sequence ID" value="OGG68250.1"/>
    <property type="molecule type" value="Genomic_DNA"/>
</dbReference>
<proteinExistence type="predicted"/>
<evidence type="ECO:0000313" key="1">
    <source>
        <dbReference type="EMBL" id="OGG68250.1"/>
    </source>
</evidence>
<comment type="caution">
    <text evidence="1">The sequence shown here is derived from an EMBL/GenBank/DDBJ whole genome shotgun (WGS) entry which is preliminary data.</text>
</comment>
<accession>A0A1F6E3Y2</accession>
<organism evidence="1 2">
    <name type="scientific">Candidatus Kaiserbacteria bacterium RIFCSPHIGHO2_02_FULL_56_30</name>
    <dbReference type="NCBI Taxonomy" id="1798499"/>
    <lineage>
        <taxon>Bacteria</taxon>
        <taxon>Candidatus Kaiseribacteriota</taxon>
    </lineage>
</organism>
<name>A0A1F6E3Y2_9BACT</name>
<dbReference type="AlphaFoldDB" id="A0A1F6E3Y2"/>
<sequence>MSRFNDGYTGHLFEEEKLGRCNAPYRGHLRWKEAVEVVRKNQPRTKTPFVARLEREVSAQIGSPVAFFTAVRSALDEIHKVDGFFEFQGIVVTIDLTMDPNKDVCKADLLVDAEDVADVPTLAGRVARELRSRLVRRAA</sequence>
<evidence type="ECO:0000313" key="2">
    <source>
        <dbReference type="Proteomes" id="UP000177107"/>
    </source>
</evidence>
<gene>
    <name evidence="1" type="ORF">A3C95_01370</name>
</gene>
<dbReference type="Proteomes" id="UP000177107">
    <property type="component" value="Unassembled WGS sequence"/>
</dbReference>